<proteinExistence type="predicted"/>
<sequence>MAQDKNQTPPEDEPEQPNEPNEFGFAGGATGPEPNLTDDEVSEGEEIAVPAGDITGAIVSAIEGGRERDERHDDKERRDEQS</sequence>
<protein>
    <submittedName>
        <fullName evidence="2">Uncharacterized protein</fullName>
    </submittedName>
</protein>
<keyword evidence="3" id="KW-1185">Reference proteome</keyword>
<organism evidence="2 3">
    <name type="scientific">Asanoa siamensis</name>
    <dbReference type="NCBI Taxonomy" id="926357"/>
    <lineage>
        <taxon>Bacteria</taxon>
        <taxon>Bacillati</taxon>
        <taxon>Actinomycetota</taxon>
        <taxon>Actinomycetes</taxon>
        <taxon>Micromonosporales</taxon>
        <taxon>Micromonosporaceae</taxon>
        <taxon>Asanoa</taxon>
    </lineage>
</organism>
<evidence type="ECO:0000256" key="1">
    <source>
        <dbReference type="SAM" id="MobiDB-lite"/>
    </source>
</evidence>
<dbReference type="Proteomes" id="UP000604117">
    <property type="component" value="Unassembled WGS sequence"/>
</dbReference>
<accession>A0ABQ4CM73</accession>
<evidence type="ECO:0000313" key="2">
    <source>
        <dbReference type="EMBL" id="GIF72393.1"/>
    </source>
</evidence>
<evidence type="ECO:0000313" key="3">
    <source>
        <dbReference type="Proteomes" id="UP000604117"/>
    </source>
</evidence>
<feature type="compositionally biased region" description="Basic and acidic residues" evidence="1">
    <location>
        <begin position="64"/>
        <end position="82"/>
    </location>
</feature>
<feature type="region of interest" description="Disordered" evidence="1">
    <location>
        <begin position="1"/>
        <end position="82"/>
    </location>
</feature>
<comment type="caution">
    <text evidence="2">The sequence shown here is derived from an EMBL/GenBank/DDBJ whole genome shotgun (WGS) entry which is preliminary data.</text>
</comment>
<name>A0ABQ4CM73_9ACTN</name>
<feature type="compositionally biased region" description="Acidic residues" evidence="1">
    <location>
        <begin position="36"/>
        <end position="46"/>
    </location>
</feature>
<reference evidence="2 3" key="1">
    <citation type="submission" date="2021-01" db="EMBL/GenBank/DDBJ databases">
        <title>Whole genome shotgun sequence of Asanoa siamensis NBRC 107932.</title>
        <authorList>
            <person name="Komaki H."/>
            <person name="Tamura T."/>
        </authorList>
    </citation>
    <scope>NUCLEOTIDE SEQUENCE [LARGE SCALE GENOMIC DNA]</scope>
    <source>
        <strain evidence="2 3">NBRC 107932</strain>
    </source>
</reference>
<gene>
    <name evidence="2" type="ORF">Asi02nite_19110</name>
</gene>
<dbReference type="RefSeq" id="WP_203711858.1">
    <property type="nucleotide sequence ID" value="NZ_BONE01000011.1"/>
</dbReference>
<dbReference type="EMBL" id="BONE01000011">
    <property type="protein sequence ID" value="GIF72393.1"/>
    <property type="molecule type" value="Genomic_DNA"/>
</dbReference>